<comment type="caution">
    <text evidence="2">The sequence shown here is derived from an EMBL/GenBank/DDBJ whole genome shotgun (WGS) entry which is preliminary data.</text>
</comment>
<feature type="compositionally biased region" description="Basic and acidic residues" evidence="1">
    <location>
        <begin position="7"/>
        <end position="19"/>
    </location>
</feature>
<organism evidence="2 3">
    <name type="scientific">Rhipicephalus microplus</name>
    <name type="common">Cattle tick</name>
    <name type="synonym">Boophilus microplus</name>
    <dbReference type="NCBI Taxonomy" id="6941"/>
    <lineage>
        <taxon>Eukaryota</taxon>
        <taxon>Metazoa</taxon>
        <taxon>Ecdysozoa</taxon>
        <taxon>Arthropoda</taxon>
        <taxon>Chelicerata</taxon>
        <taxon>Arachnida</taxon>
        <taxon>Acari</taxon>
        <taxon>Parasitiformes</taxon>
        <taxon>Ixodida</taxon>
        <taxon>Ixodoidea</taxon>
        <taxon>Ixodidae</taxon>
        <taxon>Rhipicephalinae</taxon>
        <taxon>Rhipicephalus</taxon>
        <taxon>Boophilus</taxon>
    </lineage>
</organism>
<evidence type="ECO:0000256" key="1">
    <source>
        <dbReference type="SAM" id="MobiDB-lite"/>
    </source>
</evidence>
<feature type="compositionally biased region" description="Basic and acidic residues" evidence="1">
    <location>
        <begin position="204"/>
        <end position="220"/>
    </location>
</feature>
<gene>
    <name evidence="2" type="ORF">HPB51_013705</name>
</gene>
<dbReference type="AlphaFoldDB" id="A0A9J6F4B8"/>
<protein>
    <submittedName>
        <fullName evidence="2">Uncharacterized protein</fullName>
    </submittedName>
</protein>
<name>A0A9J6F4B8_RHIMP</name>
<reference evidence="2" key="2">
    <citation type="submission" date="2021-09" db="EMBL/GenBank/DDBJ databases">
        <authorList>
            <person name="Jia N."/>
            <person name="Wang J."/>
            <person name="Shi W."/>
            <person name="Du L."/>
            <person name="Sun Y."/>
            <person name="Zhan W."/>
            <person name="Jiang J."/>
            <person name="Wang Q."/>
            <person name="Zhang B."/>
            <person name="Ji P."/>
            <person name="Sakyi L.B."/>
            <person name="Cui X."/>
            <person name="Yuan T."/>
            <person name="Jiang B."/>
            <person name="Yang W."/>
            <person name="Lam T.T.-Y."/>
            <person name="Chang Q."/>
            <person name="Ding S."/>
            <person name="Wang X."/>
            <person name="Zhu J."/>
            <person name="Ruan X."/>
            <person name="Zhao L."/>
            <person name="Wei J."/>
            <person name="Que T."/>
            <person name="Du C."/>
            <person name="Cheng J."/>
            <person name="Dai P."/>
            <person name="Han X."/>
            <person name="Huang E."/>
            <person name="Gao Y."/>
            <person name="Liu J."/>
            <person name="Shao H."/>
            <person name="Ye R."/>
            <person name="Li L."/>
            <person name="Wei W."/>
            <person name="Wang X."/>
            <person name="Wang C."/>
            <person name="Huo Q."/>
            <person name="Li W."/>
            <person name="Guo W."/>
            <person name="Chen H."/>
            <person name="Chen S."/>
            <person name="Zhou L."/>
            <person name="Zhou L."/>
            <person name="Ni X."/>
            <person name="Tian J."/>
            <person name="Zhou Y."/>
            <person name="Sheng Y."/>
            <person name="Liu T."/>
            <person name="Pan Y."/>
            <person name="Xia L."/>
            <person name="Li J."/>
            <person name="Zhao F."/>
            <person name="Cao W."/>
        </authorList>
    </citation>
    <scope>NUCLEOTIDE SEQUENCE</scope>
    <source>
        <strain evidence="2">Rmic-2018</strain>
        <tissue evidence="2">Larvae</tissue>
    </source>
</reference>
<feature type="region of interest" description="Disordered" evidence="1">
    <location>
        <begin position="142"/>
        <end position="268"/>
    </location>
</feature>
<proteinExistence type="predicted"/>
<dbReference type="EMBL" id="JABSTU010000001">
    <property type="protein sequence ID" value="KAH8041045.1"/>
    <property type="molecule type" value="Genomic_DNA"/>
</dbReference>
<accession>A0A9J6F4B8</accession>
<keyword evidence="3" id="KW-1185">Reference proteome</keyword>
<dbReference type="Proteomes" id="UP000821866">
    <property type="component" value="Chromosome 1"/>
</dbReference>
<feature type="region of interest" description="Disordered" evidence="1">
    <location>
        <begin position="1"/>
        <end position="59"/>
    </location>
</feature>
<evidence type="ECO:0000313" key="3">
    <source>
        <dbReference type="Proteomes" id="UP000821866"/>
    </source>
</evidence>
<evidence type="ECO:0000313" key="2">
    <source>
        <dbReference type="EMBL" id="KAH8041045.1"/>
    </source>
</evidence>
<reference evidence="2" key="1">
    <citation type="journal article" date="2020" name="Cell">
        <title>Large-Scale Comparative Analyses of Tick Genomes Elucidate Their Genetic Diversity and Vector Capacities.</title>
        <authorList>
            <consortium name="Tick Genome and Microbiome Consortium (TIGMIC)"/>
            <person name="Jia N."/>
            <person name="Wang J."/>
            <person name="Shi W."/>
            <person name="Du L."/>
            <person name="Sun Y."/>
            <person name="Zhan W."/>
            <person name="Jiang J.F."/>
            <person name="Wang Q."/>
            <person name="Zhang B."/>
            <person name="Ji P."/>
            <person name="Bell-Sakyi L."/>
            <person name="Cui X.M."/>
            <person name="Yuan T.T."/>
            <person name="Jiang B.G."/>
            <person name="Yang W.F."/>
            <person name="Lam T.T."/>
            <person name="Chang Q.C."/>
            <person name="Ding S.J."/>
            <person name="Wang X.J."/>
            <person name="Zhu J.G."/>
            <person name="Ruan X.D."/>
            <person name="Zhao L."/>
            <person name="Wei J.T."/>
            <person name="Ye R.Z."/>
            <person name="Que T.C."/>
            <person name="Du C.H."/>
            <person name="Zhou Y.H."/>
            <person name="Cheng J.X."/>
            <person name="Dai P.F."/>
            <person name="Guo W.B."/>
            <person name="Han X.H."/>
            <person name="Huang E.J."/>
            <person name="Li L.F."/>
            <person name="Wei W."/>
            <person name="Gao Y.C."/>
            <person name="Liu J.Z."/>
            <person name="Shao H.Z."/>
            <person name="Wang X."/>
            <person name="Wang C.C."/>
            <person name="Yang T.C."/>
            <person name="Huo Q.B."/>
            <person name="Li W."/>
            <person name="Chen H.Y."/>
            <person name="Chen S.E."/>
            <person name="Zhou L.G."/>
            <person name="Ni X.B."/>
            <person name="Tian J.H."/>
            <person name="Sheng Y."/>
            <person name="Liu T."/>
            <person name="Pan Y.S."/>
            <person name="Xia L.Y."/>
            <person name="Li J."/>
            <person name="Zhao F."/>
            <person name="Cao W.C."/>
        </authorList>
    </citation>
    <scope>NUCLEOTIDE SEQUENCE</scope>
    <source>
        <strain evidence="2">Rmic-2018</strain>
    </source>
</reference>
<sequence length="317" mass="34005">MEVPEEVCSKESECAKAQEDNGETEAVQQRGVEEENKSDWALPSTVGQVDDLAPTSGDEEILSPIEHGISPQSSLWPTCNRVLERLSGRAAAAVSDIRHPPWKDVHFRARRVSPLRRPRAGRLVAPKAVGFPSLLLRRLPPDGHEFPTAYSEPSLPKAPPPPSAASGVPSCQEDALPLKKPMHVYEDSGIFSDDPLSSLSASEGEEKTKVSVTKSPKECCSRQGDGRAAVTDEEAPWTNGVDKDSTSSPSPPSIIAAEPPPSATAMPKEDTKCLPATFASTPLPTPTAQYSSPLILDRRASAEATQKRYSGYASIYA</sequence>